<sequence length="903" mass="103150">MDLAILFWCYKEAELCADRLRLLRHYNANTPIYVLFGGAPGDVPIFESELGPHADDFFVFTEARSPQWKWKHGDMLISRWFRERGHLLEWDSITLIQWDMLVFAPVERLFPDIKKDELLLPSPRPVNEVQDCCYWVMPQYAHYREYEEFLREYELQERDSWYCPLIVAVFPRTFLNKFSRRKSPETGFLEYTIPTLAKYWGFDFCTQHSYTQWYTGPIFRKTDPHPYYTMLNSVQEECQDRYVLLHLMDPCGLRIFHPYSRHIHADRLSRTLPAWLNFLRCNEWDFAELFGESTRTAARHAIAGLDLALPDPVTTRPAICLNMVLENDRHHLQDVLDRVAPLISSWVIVDTGSTDGTQDFVRTSMANAGIPGQLYERARANLPSGRNQTLNLAQDHGDYIWILDAGDTLVGTPDLTRLGADIYWLRHLDTNGNTCWRARLFRDGLRVDYDSAIFEYAADDAEAVIGTRVEGQYHIESPRQTVGSGDPQVKLACDRDLLLAEVERNPEDARWVFRIAENCYARGDFADARSWYVRLAEMLAGKVGWEEQAYAAMWRIAESMAELDESRAAVQDAYLRAWEFRPTRAEPLHEVARRCREDQRWELGYLFAETAAEIPYPESDRLFVRPDIYAWRALDEQAVCASWIGKQAETFTLCRRLLARPDLPETDRQRIAENRDLGVPTMLEAASSHPDAVAQSLLANPGEPEIAISLIAGPDLASTEHTLNTFVHCCTDISRVGRFLVLDGGLSAKDRTLLAQHYHFLEFLDPGNGPNDHLAHLYQHIDARFWLHLGEGWQFFAPEHLITRLTAVLQAEPHVFQVAINYTDAAKLTGTSAPETAVRRTAETGRYLLTGAITTGPAMFDTTRLARAGGIPGTHPITKLAQRAATLGLNTGSLDEVLCITTL</sequence>
<reference evidence="1" key="1">
    <citation type="submission" date="2023-06" db="EMBL/GenBank/DDBJ databases">
        <title>Identification of two novel mycobacterium reveal diversities and complexities of Mycobacterium gordonae clade.</title>
        <authorList>
            <person name="Matsumoto Y."/>
            <person name="Nakamura S."/>
            <person name="Motooka D."/>
            <person name="Fukushima K."/>
        </authorList>
    </citation>
    <scope>NUCLEOTIDE SEQUENCE</scope>
    <source>
        <strain evidence="1">TY812</strain>
    </source>
</reference>
<name>A0AAJ1S6S3_9MYCO</name>
<evidence type="ECO:0000313" key="1">
    <source>
        <dbReference type="EMBL" id="MDP7738491.1"/>
    </source>
</evidence>
<dbReference type="InterPro" id="IPR029044">
    <property type="entry name" value="Nucleotide-diphossugar_trans"/>
</dbReference>
<proteinExistence type="predicted"/>
<dbReference type="Proteomes" id="UP001229081">
    <property type="component" value="Unassembled WGS sequence"/>
</dbReference>
<comment type="caution">
    <text evidence="1">The sequence shown here is derived from an EMBL/GenBank/DDBJ whole genome shotgun (WGS) entry which is preliminary data.</text>
</comment>
<accession>A0AAJ1S6S3</accession>
<dbReference type="EMBL" id="JAUFSA010000001">
    <property type="protein sequence ID" value="MDP7738491.1"/>
    <property type="molecule type" value="Genomic_DNA"/>
</dbReference>
<dbReference type="Gene3D" id="3.90.550.10">
    <property type="entry name" value="Spore Coat Polysaccharide Biosynthesis Protein SpsA, Chain A"/>
    <property type="match status" value="1"/>
</dbReference>
<dbReference type="AlphaFoldDB" id="A0AAJ1S6S3"/>
<evidence type="ECO:0000313" key="2">
    <source>
        <dbReference type="Proteomes" id="UP001229081"/>
    </source>
</evidence>
<dbReference type="InterPro" id="IPR011990">
    <property type="entry name" value="TPR-like_helical_dom_sf"/>
</dbReference>
<dbReference type="SUPFAM" id="SSF48452">
    <property type="entry name" value="TPR-like"/>
    <property type="match status" value="1"/>
</dbReference>
<dbReference type="SUPFAM" id="SSF53448">
    <property type="entry name" value="Nucleotide-diphospho-sugar transferases"/>
    <property type="match status" value="1"/>
</dbReference>
<evidence type="ECO:0008006" key="3">
    <source>
        <dbReference type="Google" id="ProtNLM"/>
    </source>
</evidence>
<dbReference type="RefSeq" id="WP_240751355.1">
    <property type="nucleotide sequence ID" value="NZ_JAUFSA010000001.1"/>
</dbReference>
<gene>
    <name evidence="1" type="ORF">QXL92_27540</name>
</gene>
<organism evidence="1 2">
    <name type="scientific">Mycobacterium paragordonae</name>
    <dbReference type="NCBI Taxonomy" id="1389713"/>
    <lineage>
        <taxon>Bacteria</taxon>
        <taxon>Bacillati</taxon>
        <taxon>Actinomycetota</taxon>
        <taxon>Actinomycetes</taxon>
        <taxon>Mycobacteriales</taxon>
        <taxon>Mycobacteriaceae</taxon>
        <taxon>Mycobacterium</taxon>
    </lineage>
</organism>
<protein>
    <recommendedName>
        <fullName evidence="3">Glycosyltransferase</fullName>
    </recommendedName>
</protein>